<protein>
    <submittedName>
        <fullName evidence="5">Uncharacterized protein</fullName>
    </submittedName>
</protein>
<name>A0ABQ9XFF9_9EUKA</name>
<dbReference type="PANTHER" id="PTHR13142:SF1">
    <property type="entry name" value="INNER CENTROMERE PROTEIN"/>
    <property type="match status" value="1"/>
</dbReference>
<feature type="region of interest" description="Disordered" evidence="4">
    <location>
        <begin position="40"/>
        <end position="91"/>
    </location>
</feature>
<feature type="compositionally biased region" description="Polar residues" evidence="4">
    <location>
        <begin position="71"/>
        <end position="85"/>
    </location>
</feature>
<keyword evidence="3" id="KW-0175">Coiled coil</keyword>
<accession>A0ABQ9XFF9</accession>
<dbReference type="PANTHER" id="PTHR13142">
    <property type="entry name" value="INNER CENTROMERE PROTEIN"/>
    <property type="match status" value="1"/>
</dbReference>
<feature type="coiled-coil region" evidence="3">
    <location>
        <begin position="423"/>
        <end position="540"/>
    </location>
</feature>
<evidence type="ECO:0000256" key="1">
    <source>
        <dbReference type="ARBA" id="ARBA00004496"/>
    </source>
</evidence>
<evidence type="ECO:0000256" key="2">
    <source>
        <dbReference type="ARBA" id="ARBA00022490"/>
    </source>
</evidence>
<evidence type="ECO:0000313" key="5">
    <source>
        <dbReference type="EMBL" id="KAK2950072.1"/>
    </source>
</evidence>
<feature type="region of interest" description="Disordered" evidence="4">
    <location>
        <begin position="235"/>
        <end position="266"/>
    </location>
</feature>
<comment type="subcellular location">
    <subcellularLocation>
        <location evidence="1">Cytoplasm</location>
    </subcellularLocation>
</comment>
<dbReference type="Proteomes" id="UP001281761">
    <property type="component" value="Unassembled WGS sequence"/>
</dbReference>
<gene>
    <name evidence="5" type="ORF">BLNAU_14994</name>
</gene>
<reference evidence="5 6" key="1">
    <citation type="journal article" date="2022" name="bioRxiv">
        <title>Genomics of Preaxostyla Flagellates Illuminates Evolutionary Transitions and the Path Towards Mitochondrial Loss.</title>
        <authorList>
            <person name="Novak L.V.F."/>
            <person name="Treitli S.C."/>
            <person name="Pyrih J."/>
            <person name="Halakuc P."/>
            <person name="Pipaliya S.V."/>
            <person name="Vacek V."/>
            <person name="Brzon O."/>
            <person name="Soukal P."/>
            <person name="Eme L."/>
            <person name="Dacks J.B."/>
            <person name="Karnkowska A."/>
            <person name="Elias M."/>
            <person name="Hampl V."/>
        </authorList>
    </citation>
    <scope>NUCLEOTIDE SEQUENCE [LARGE SCALE GENOMIC DNA]</scope>
    <source>
        <strain evidence="5">NAU3</strain>
        <tissue evidence="5">Gut</tissue>
    </source>
</reference>
<evidence type="ECO:0000313" key="6">
    <source>
        <dbReference type="Proteomes" id="UP001281761"/>
    </source>
</evidence>
<organism evidence="5 6">
    <name type="scientific">Blattamonas nauphoetae</name>
    <dbReference type="NCBI Taxonomy" id="2049346"/>
    <lineage>
        <taxon>Eukaryota</taxon>
        <taxon>Metamonada</taxon>
        <taxon>Preaxostyla</taxon>
        <taxon>Oxymonadida</taxon>
        <taxon>Blattamonas</taxon>
    </lineage>
</organism>
<comment type="caution">
    <text evidence="5">The sequence shown here is derived from an EMBL/GenBank/DDBJ whole genome shotgun (WGS) entry which is preliminary data.</text>
</comment>
<keyword evidence="6" id="KW-1185">Reference proteome</keyword>
<proteinExistence type="predicted"/>
<keyword evidence="2" id="KW-0963">Cytoplasm</keyword>
<evidence type="ECO:0000256" key="3">
    <source>
        <dbReference type="SAM" id="Coils"/>
    </source>
</evidence>
<evidence type="ECO:0000256" key="4">
    <source>
        <dbReference type="SAM" id="MobiDB-lite"/>
    </source>
</evidence>
<dbReference type="EMBL" id="JARBJD010000143">
    <property type="protein sequence ID" value="KAK2950072.1"/>
    <property type="molecule type" value="Genomic_DNA"/>
</dbReference>
<feature type="compositionally biased region" description="Low complexity" evidence="4">
    <location>
        <begin position="251"/>
        <end position="264"/>
    </location>
</feature>
<sequence>MSATTNRPRRGLMLSGSIHANHAQLVRQQREAESENFEVILNPSPSPPLSSPSLNNYAHELGSPPTDAESDTSSSNQDFTTSSLNRGFISPHSADGLRTILTTPPRAEVLRQLHKSNKMQEAHLLHKQNLEEQRKKLGFTNQHKHEVKTHVVSIVATKDGRRTRNGRRDERLQHLFDQITEERNIVTPTVSQPHSELSLELSKSEIQDVEEHLDTSVPNNVSHLLLDAQVQNEPLHSTADSSPQEHFEIPSINSNTSLNRSLSSADNDQTLESWERELLESQKEFDELRAVYDHPDHSLEDLDAAEAEITSGLEMLTTQLTQHRKHEEERLTQQENASMEQKMKHRNEFRTVLREEVREELHDELWEQLSEAAQETADMEVKAQVERELWNRKHAIREDLLLKWEHSTQAAMNEERVRLTDSISFARNEIEQITNTVTELQTNNIALQNMVNEQKLRLEKMKQERMEEKTQRRQKETQINEAQQHHALHQALQDAEQALGEMKQEKDRLRQENAKRDRRIADLSNQIRSTNNDLEAILSLWEEHKQMEDERNTESGAFCEVVEEFVKLSGK</sequence>